<sequence>MKRYTYISLAALMASCAVFKNNHKKKAQPAAPPTTAAKPAALPNKHGVKSFAEVITKSMITKPGMFTVHASADLDSIYFEIPDSLLGRDILVLNRITKSPGNINVFAGEELANGVIHFEKGANETICIREVDMESTADAGSLFYNNVKNNNLGPVVATLPIKAYGKDSSTSVVLFSAYVKETTSFVHQVEKNDSLRRRVVYPLIKNIEITDVRSYPLNLELAVSKDCPDRDEKNLYSLESNTSLILLPVQPMVRRIIDSRVGYFPMYQNFFAEDQQKADRLAIARRWRLEPKAADLERYKRGELVEPVKPIVYYIDPKTPKKWRKYLIMGVNDWQVAFEKAGFKNAIVAKEWPEGDTTMHLDDARFSFINYFPSEVANAYGPNVIDPRSGEIIQTHIGWYHNVMQLLRNWYMLQAGPNDPQARHAKFDDELMGQLIRFVSSHEVGHTLGLRHNFGSSSMTPVDSLRNINYLRAHGHTASIMDYARFNYVAQPEDHIPQQLLFPRIGEYDQWAIKWGYTYTGNNMNADNKQFHDMTSAALAANPRLWFGDGEVKKIDPRCQTEDLGDDAAKAGTYGIENLKRVMKNLPVWTYNPEGLHDDLSDMYRQVQGQFFRYMNHALQYVGTLTYTPRADGDKQPVIAPVSLQKQLDALNFLDKQLFTTPSWLIDPQITSMAANPAPVGEEFLGDLQARVMNSLLDYKRLDYQQTNYERFDKKSLGVDKLLSVLHSMTWRELNNGAIKMDPYRRDLQKNYVGALLDNLSNPAYAEGESDVFSLLLAEADNLHRQIKQATPKAATTVDKAHLLDLDARITQFENKRKNKL</sequence>
<dbReference type="InterPro" id="IPR024079">
    <property type="entry name" value="MetalloPept_cat_dom_sf"/>
</dbReference>
<keyword evidence="1" id="KW-0732">Signal</keyword>
<dbReference type="Proteomes" id="UP000184420">
    <property type="component" value="Unassembled WGS sequence"/>
</dbReference>
<dbReference type="SUPFAM" id="SSF55486">
    <property type="entry name" value="Metalloproteases ('zincins'), catalytic domain"/>
    <property type="match status" value="1"/>
</dbReference>
<dbReference type="InterPro" id="IPR034032">
    <property type="entry name" value="Zn_MMP-like_bac"/>
</dbReference>
<dbReference type="STRING" id="1419482.SAMN05444266_101120"/>
<proteinExistence type="predicted"/>
<feature type="chain" id="PRO_5012184021" description="Zinc-dependent metalloprotease" evidence="1">
    <location>
        <begin position="21"/>
        <end position="821"/>
    </location>
</feature>
<dbReference type="Pfam" id="PF17148">
    <property type="entry name" value="DUF5117"/>
    <property type="match status" value="1"/>
</dbReference>
<gene>
    <name evidence="5" type="ORF">SAMN05444266_101120</name>
</gene>
<dbReference type="CDD" id="cd04276">
    <property type="entry name" value="ZnMc_MMP_like_2"/>
    <property type="match status" value="1"/>
</dbReference>
<evidence type="ECO:0000259" key="4">
    <source>
        <dbReference type="Pfam" id="PF17162"/>
    </source>
</evidence>
<protein>
    <recommendedName>
        <fullName evidence="7">Zinc-dependent metalloprotease</fullName>
    </recommendedName>
</protein>
<evidence type="ECO:0000259" key="3">
    <source>
        <dbReference type="Pfam" id="PF17148"/>
    </source>
</evidence>
<evidence type="ECO:0000259" key="2">
    <source>
        <dbReference type="Pfam" id="PF16313"/>
    </source>
</evidence>
<dbReference type="InterPro" id="IPR033428">
    <property type="entry name" value="DUF5118"/>
</dbReference>
<dbReference type="AlphaFoldDB" id="A0A1M6V9E2"/>
<evidence type="ECO:0000313" key="5">
    <source>
        <dbReference type="EMBL" id="SHK78127.1"/>
    </source>
</evidence>
<dbReference type="PANTHER" id="PTHR38478:SF1">
    <property type="entry name" value="ZINC DEPENDENT METALLOPROTEASE DOMAIN LIPOPROTEIN"/>
    <property type="match status" value="1"/>
</dbReference>
<feature type="signal peptide" evidence="1">
    <location>
        <begin position="1"/>
        <end position="20"/>
    </location>
</feature>
<evidence type="ECO:0000256" key="1">
    <source>
        <dbReference type="SAM" id="SignalP"/>
    </source>
</evidence>
<name>A0A1M6V9E2_9BACT</name>
<dbReference type="InterPro" id="IPR033413">
    <property type="entry name" value="DUF5117"/>
</dbReference>
<feature type="domain" description="DUF5118" evidence="4">
    <location>
        <begin position="49"/>
        <end position="98"/>
    </location>
</feature>
<evidence type="ECO:0008006" key="7">
    <source>
        <dbReference type="Google" id="ProtNLM"/>
    </source>
</evidence>
<dbReference type="Pfam" id="PF16313">
    <property type="entry name" value="DUF4953"/>
    <property type="match status" value="1"/>
</dbReference>
<keyword evidence="6" id="KW-1185">Reference proteome</keyword>
<dbReference type="GO" id="GO:0008237">
    <property type="term" value="F:metallopeptidase activity"/>
    <property type="evidence" value="ECO:0007669"/>
    <property type="project" value="InterPro"/>
</dbReference>
<reference evidence="5 6" key="1">
    <citation type="submission" date="2016-11" db="EMBL/GenBank/DDBJ databases">
        <authorList>
            <person name="Jaros S."/>
            <person name="Januszkiewicz K."/>
            <person name="Wedrychowicz H."/>
        </authorList>
    </citation>
    <scope>NUCLEOTIDE SEQUENCE [LARGE SCALE GENOMIC DNA]</scope>
    <source>
        <strain evidence="5 6">DSM 27406</strain>
    </source>
</reference>
<dbReference type="Gene3D" id="3.40.390.10">
    <property type="entry name" value="Collagenase (Catalytic Domain)"/>
    <property type="match status" value="1"/>
</dbReference>
<dbReference type="EMBL" id="FRBL01000001">
    <property type="protein sequence ID" value="SHK78127.1"/>
    <property type="molecule type" value="Genomic_DNA"/>
</dbReference>
<feature type="domain" description="EcxA zinc-binding" evidence="2">
    <location>
        <begin position="425"/>
        <end position="735"/>
    </location>
</feature>
<dbReference type="Pfam" id="PF17162">
    <property type="entry name" value="DUF5118"/>
    <property type="match status" value="1"/>
</dbReference>
<organism evidence="5 6">
    <name type="scientific">Chitinophaga jiangningensis</name>
    <dbReference type="NCBI Taxonomy" id="1419482"/>
    <lineage>
        <taxon>Bacteria</taxon>
        <taxon>Pseudomonadati</taxon>
        <taxon>Bacteroidota</taxon>
        <taxon>Chitinophagia</taxon>
        <taxon>Chitinophagales</taxon>
        <taxon>Chitinophagaceae</taxon>
        <taxon>Chitinophaga</taxon>
    </lineage>
</organism>
<accession>A0A1M6V9E2</accession>
<dbReference type="RefSeq" id="WP_073077012.1">
    <property type="nucleotide sequence ID" value="NZ_FRBL01000001.1"/>
</dbReference>
<dbReference type="InterPro" id="IPR032534">
    <property type="entry name" value="EcxA_zinc-bd"/>
</dbReference>
<dbReference type="PANTHER" id="PTHR38478">
    <property type="entry name" value="PEPTIDASE M1A AND M12B"/>
    <property type="match status" value="1"/>
</dbReference>
<dbReference type="PROSITE" id="PS51257">
    <property type="entry name" value="PROKAR_LIPOPROTEIN"/>
    <property type="match status" value="1"/>
</dbReference>
<feature type="domain" description="DUF5117" evidence="3">
    <location>
        <begin position="108"/>
        <end position="292"/>
    </location>
</feature>
<evidence type="ECO:0000313" key="6">
    <source>
        <dbReference type="Proteomes" id="UP000184420"/>
    </source>
</evidence>